<organism evidence="1 2">
    <name type="scientific">Auriscalpium vulgare</name>
    <dbReference type="NCBI Taxonomy" id="40419"/>
    <lineage>
        <taxon>Eukaryota</taxon>
        <taxon>Fungi</taxon>
        <taxon>Dikarya</taxon>
        <taxon>Basidiomycota</taxon>
        <taxon>Agaricomycotina</taxon>
        <taxon>Agaricomycetes</taxon>
        <taxon>Russulales</taxon>
        <taxon>Auriscalpiaceae</taxon>
        <taxon>Auriscalpium</taxon>
    </lineage>
</organism>
<evidence type="ECO:0000313" key="2">
    <source>
        <dbReference type="Proteomes" id="UP000814033"/>
    </source>
</evidence>
<accession>A0ACB8RMG4</accession>
<gene>
    <name evidence="1" type="ORF">FA95DRAFT_1623057</name>
</gene>
<sequence>MNDGLDIPGLDALYTPGPFAHRGGIACYEEWWVKHGDWLEECGYTLRSRYKPGWQPSWNPDKDFYPDFEDGQVAVSGSIMDAVRSSDGANLVFKKVPMGPGVHEVEVNRLLSSPPLASDPANHSAPLLGVLEVPDEPGQQLIVMPQLRPYYDPNFDTIGEAIAFFHQIIEGLQFMHKHHIAHRDCTNENIALDPSGMYPESFNPNPTKLDMRRDLKGKAKYYTRTQRPPRYLFIDFGLSRVYPPELGPPIDIASRGGDKSAPEHVDTDIPCNPFPTDVYYLGNVIRQNFILEYHGFSFMRPLVDDMVAQDPEKRPQMDEVATRFKAIRASVSWWKRRSRMVRRDEAILNGWYHSALHWYRRLGYILTRKPAIPDA</sequence>
<evidence type="ECO:0000313" key="1">
    <source>
        <dbReference type="EMBL" id="KAI0044708.1"/>
    </source>
</evidence>
<reference evidence="1" key="2">
    <citation type="journal article" date="2022" name="New Phytol.">
        <title>Evolutionary transition to the ectomycorrhizal habit in the genomes of a hyperdiverse lineage of mushroom-forming fungi.</title>
        <authorList>
            <person name="Looney B."/>
            <person name="Miyauchi S."/>
            <person name="Morin E."/>
            <person name="Drula E."/>
            <person name="Courty P.E."/>
            <person name="Kohler A."/>
            <person name="Kuo A."/>
            <person name="LaButti K."/>
            <person name="Pangilinan J."/>
            <person name="Lipzen A."/>
            <person name="Riley R."/>
            <person name="Andreopoulos W."/>
            <person name="He G."/>
            <person name="Johnson J."/>
            <person name="Nolan M."/>
            <person name="Tritt A."/>
            <person name="Barry K.W."/>
            <person name="Grigoriev I.V."/>
            <person name="Nagy L.G."/>
            <person name="Hibbett D."/>
            <person name="Henrissat B."/>
            <person name="Matheny P.B."/>
            <person name="Labbe J."/>
            <person name="Martin F.M."/>
        </authorList>
    </citation>
    <scope>NUCLEOTIDE SEQUENCE</scope>
    <source>
        <strain evidence="1">FP105234-sp</strain>
    </source>
</reference>
<dbReference type="Proteomes" id="UP000814033">
    <property type="component" value="Unassembled WGS sequence"/>
</dbReference>
<comment type="caution">
    <text evidence="1">The sequence shown here is derived from an EMBL/GenBank/DDBJ whole genome shotgun (WGS) entry which is preliminary data.</text>
</comment>
<reference evidence="1" key="1">
    <citation type="submission" date="2021-02" db="EMBL/GenBank/DDBJ databases">
        <authorList>
            <consortium name="DOE Joint Genome Institute"/>
            <person name="Ahrendt S."/>
            <person name="Looney B.P."/>
            <person name="Miyauchi S."/>
            <person name="Morin E."/>
            <person name="Drula E."/>
            <person name="Courty P.E."/>
            <person name="Chicoki N."/>
            <person name="Fauchery L."/>
            <person name="Kohler A."/>
            <person name="Kuo A."/>
            <person name="Labutti K."/>
            <person name="Pangilinan J."/>
            <person name="Lipzen A."/>
            <person name="Riley R."/>
            <person name="Andreopoulos W."/>
            <person name="He G."/>
            <person name="Johnson J."/>
            <person name="Barry K.W."/>
            <person name="Grigoriev I.V."/>
            <person name="Nagy L."/>
            <person name="Hibbett D."/>
            <person name="Henrissat B."/>
            <person name="Matheny P.B."/>
            <person name="Labbe J."/>
            <person name="Martin F."/>
        </authorList>
    </citation>
    <scope>NUCLEOTIDE SEQUENCE</scope>
    <source>
        <strain evidence="1">FP105234-sp</strain>
    </source>
</reference>
<proteinExistence type="predicted"/>
<dbReference type="EMBL" id="MU275974">
    <property type="protein sequence ID" value="KAI0044708.1"/>
    <property type="molecule type" value="Genomic_DNA"/>
</dbReference>
<keyword evidence="2" id="KW-1185">Reference proteome</keyword>
<protein>
    <submittedName>
        <fullName evidence="1">Uncharacterized protein</fullName>
    </submittedName>
</protein>
<name>A0ACB8RMG4_9AGAM</name>